<dbReference type="RefSeq" id="WP_091486976.1">
    <property type="nucleotide sequence ID" value="NZ_BJUX01000008.1"/>
</dbReference>
<reference evidence="2 5" key="2">
    <citation type="submission" date="2019-07" db="EMBL/GenBank/DDBJ databases">
        <title>Whole genome shotgun sequence of Alkalibacterium putridalgicola NBRC 103243.</title>
        <authorList>
            <person name="Hosoyama A."/>
            <person name="Uohara A."/>
            <person name="Ohji S."/>
            <person name="Ichikawa N."/>
        </authorList>
    </citation>
    <scope>NUCLEOTIDE SEQUENCE [LARGE SCALE GENOMIC DNA]</scope>
    <source>
        <strain evidence="2 5">NBRC 103243</strain>
    </source>
</reference>
<accession>A0A1H7RNG2</accession>
<evidence type="ECO:0000313" key="2">
    <source>
        <dbReference type="EMBL" id="GEK88891.1"/>
    </source>
</evidence>
<dbReference type="AlphaFoldDB" id="A0A1H7RNG2"/>
<feature type="domain" description="Phage head morphogenesis" evidence="1">
    <location>
        <begin position="148"/>
        <end position="268"/>
    </location>
</feature>
<dbReference type="NCBIfam" id="TIGR01641">
    <property type="entry name" value="phageSPP1_gp7"/>
    <property type="match status" value="1"/>
</dbReference>
<gene>
    <name evidence="2" type="ORF">APU01nite_09300</name>
    <name evidence="3" type="ORF">SAMN04488100_10532</name>
</gene>
<dbReference type="Proteomes" id="UP000198548">
    <property type="component" value="Unassembled WGS sequence"/>
</dbReference>
<proteinExistence type="predicted"/>
<dbReference type="InterPro" id="IPR006528">
    <property type="entry name" value="Phage_head_morphogenesis_dom"/>
</dbReference>
<keyword evidence="5" id="KW-1185">Reference proteome</keyword>
<dbReference type="EMBL" id="FOBL01000005">
    <property type="protein sequence ID" value="SEL60927.1"/>
    <property type="molecule type" value="Genomic_DNA"/>
</dbReference>
<dbReference type="EMBL" id="BJUX01000008">
    <property type="protein sequence ID" value="GEK88891.1"/>
    <property type="molecule type" value="Genomic_DNA"/>
</dbReference>
<dbReference type="Proteomes" id="UP000321425">
    <property type="component" value="Unassembled WGS sequence"/>
</dbReference>
<sequence>MQELDKWHKELELLSSRTYNEVDNKLFKFYRKALKDLKREIKVYIENYDMLSFSKRLEAERQIEAAKQIDDILWNMEAQTQPAIRDHVKEQVKQGYYGTFYALDGAENVQLDFGMLNESYIERLVDKKVAGSTLSKRLYEHRNKLAKTVTNELLMGATKGKGYAEVAKRVGELTEADYKQALRIARTEGGRVQSEAKQRAYKEAENKGVKLKKQWQSTLDKKTRHSHQELDGQTVAIDGKFKINGYEADGPRLFGNPGLDINCRCTTISVVDGISPAVRRDNETKKVIEYKNYTEWAEQKGV</sequence>
<protein>
    <submittedName>
        <fullName evidence="3">Phage putative head morphogenesis protein, SPP1 gp7 family</fullName>
    </submittedName>
</protein>
<dbReference type="Pfam" id="PF04233">
    <property type="entry name" value="Phage_Mu_F"/>
    <property type="match status" value="1"/>
</dbReference>
<dbReference type="OrthoDB" id="9151105at2"/>
<reference evidence="3 4" key="1">
    <citation type="submission" date="2016-10" db="EMBL/GenBank/DDBJ databases">
        <authorList>
            <person name="de Groot N.N."/>
        </authorList>
    </citation>
    <scope>NUCLEOTIDE SEQUENCE [LARGE SCALE GENOMIC DNA]</scope>
    <source>
        <strain evidence="3 4">DSM 19182</strain>
    </source>
</reference>
<evidence type="ECO:0000259" key="1">
    <source>
        <dbReference type="Pfam" id="PF04233"/>
    </source>
</evidence>
<evidence type="ECO:0000313" key="3">
    <source>
        <dbReference type="EMBL" id="SEL60927.1"/>
    </source>
</evidence>
<evidence type="ECO:0000313" key="4">
    <source>
        <dbReference type="Proteomes" id="UP000198548"/>
    </source>
</evidence>
<evidence type="ECO:0000313" key="5">
    <source>
        <dbReference type="Proteomes" id="UP000321425"/>
    </source>
</evidence>
<dbReference type="STRING" id="426703.SAMN04488100_10532"/>
<organism evidence="3 4">
    <name type="scientific">Alkalibacterium putridalgicola</name>
    <dbReference type="NCBI Taxonomy" id="426703"/>
    <lineage>
        <taxon>Bacteria</taxon>
        <taxon>Bacillati</taxon>
        <taxon>Bacillota</taxon>
        <taxon>Bacilli</taxon>
        <taxon>Lactobacillales</taxon>
        <taxon>Carnobacteriaceae</taxon>
        <taxon>Alkalibacterium</taxon>
    </lineage>
</organism>
<name>A0A1H7RNG2_9LACT</name>